<dbReference type="AlphaFoldDB" id="A0A9F5J7E5"/>
<dbReference type="InterPro" id="IPR007111">
    <property type="entry name" value="NACHT_NTPase"/>
</dbReference>
<dbReference type="PANTHER" id="PTHR45690:SF19">
    <property type="entry name" value="NACHT, LRR AND PYD DOMAINS-CONTAINING PROTEIN 3"/>
    <property type="match status" value="1"/>
</dbReference>
<evidence type="ECO:0000313" key="5">
    <source>
        <dbReference type="Proteomes" id="UP000695026"/>
    </source>
</evidence>
<protein>
    <submittedName>
        <fullName evidence="6">NACHT, LRR and PYD domains-containing protein 3-like</fullName>
    </submittedName>
</protein>
<feature type="non-terminal residue" evidence="6">
    <location>
        <position position="254"/>
    </location>
</feature>
<dbReference type="GeneID" id="107326521"/>
<name>A0A9F5J7E5_PYTBI</name>
<comment type="subcellular location">
    <subcellularLocation>
        <location evidence="1">Cytoplasm</location>
    </subcellularLocation>
</comment>
<dbReference type="KEGG" id="pbi:107326521"/>
<dbReference type="InterPro" id="IPR029495">
    <property type="entry name" value="NACHT-assoc"/>
</dbReference>
<sequence length="254" mass="29542">MHYVLLLGYKRHIKIKFQIIKDPNSRLGEYLHLNERYSKLIIIDYHRSEKARKHEIRASGKKHAEIMNTRSSSSATIENLFHPDKHGLIPQVVVLQGAAGIGKTMTARKIMLDWASEHLYQDMFNYIFYIHCREMNLHTDSEKSSIVEIISKQLPNSHAIKNTIQEILNNSEKLLFIIDGFDELRFSFDQPEAQLCTDPWKKEPVQILLRSLFQKKLLPESYLLITTRPTALEPLSRCLECSRHAEILGFSVED</sequence>
<dbReference type="Pfam" id="PF05729">
    <property type="entry name" value="NACHT"/>
    <property type="match status" value="1"/>
</dbReference>
<keyword evidence="3" id="KW-0677">Repeat</keyword>
<gene>
    <name evidence="6" type="primary">LOC107326521</name>
</gene>
<reference evidence="6" key="1">
    <citation type="submission" date="2025-08" db="UniProtKB">
        <authorList>
            <consortium name="RefSeq"/>
        </authorList>
    </citation>
    <scope>IDENTIFICATION</scope>
    <source>
        <tissue evidence="6">Liver</tissue>
    </source>
</reference>
<dbReference type="InterPro" id="IPR050637">
    <property type="entry name" value="NLRP_innate_immun_reg"/>
</dbReference>
<evidence type="ECO:0000259" key="4">
    <source>
        <dbReference type="PROSITE" id="PS50837"/>
    </source>
</evidence>
<dbReference type="SUPFAM" id="SSF52540">
    <property type="entry name" value="P-loop containing nucleoside triphosphate hydrolases"/>
    <property type="match status" value="1"/>
</dbReference>
<keyword evidence="5" id="KW-1185">Reference proteome</keyword>
<dbReference type="SMART" id="SM01288">
    <property type="entry name" value="FISNA"/>
    <property type="match status" value="1"/>
</dbReference>
<dbReference type="RefSeq" id="XP_025031376.1">
    <property type="nucleotide sequence ID" value="XM_025175608.1"/>
</dbReference>
<dbReference type="Proteomes" id="UP000695026">
    <property type="component" value="Unplaced"/>
</dbReference>
<dbReference type="OMA" id="SCTTINC"/>
<evidence type="ECO:0000256" key="1">
    <source>
        <dbReference type="ARBA" id="ARBA00004496"/>
    </source>
</evidence>
<dbReference type="PROSITE" id="PS50837">
    <property type="entry name" value="NACHT"/>
    <property type="match status" value="1"/>
</dbReference>
<dbReference type="OrthoDB" id="120976at2759"/>
<feature type="domain" description="NACHT" evidence="4">
    <location>
        <begin position="91"/>
        <end position="254"/>
    </location>
</feature>
<dbReference type="InterPro" id="IPR027417">
    <property type="entry name" value="P-loop_NTPase"/>
</dbReference>
<dbReference type="Pfam" id="PF14484">
    <property type="entry name" value="FISNA"/>
    <property type="match status" value="1"/>
</dbReference>
<evidence type="ECO:0000256" key="3">
    <source>
        <dbReference type="ARBA" id="ARBA00022737"/>
    </source>
</evidence>
<dbReference type="Gene3D" id="3.40.50.300">
    <property type="entry name" value="P-loop containing nucleotide triphosphate hydrolases"/>
    <property type="match status" value="1"/>
</dbReference>
<accession>A0A9F5J7E5</accession>
<evidence type="ECO:0000256" key="2">
    <source>
        <dbReference type="ARBA" id="ARBA00022490"/>
    </source>
</evidence>
<keyword evidence="2" id="KW-0963">Cytoplasm</keyword>
<proteinExistence type="predicted"/>
<dbReference type="GO" id="GO:0005737">
    <property type="term" value="C:cytoplasm"/>
    <property type="evidence" value="ECO:0007669"/>
    <property type="project" value="UniProtKB-SubCell"/>
</dbReference>
<organism evidence="5 6">
    <name type="scientific">Python bivittatus</name>
    <name type="common">Burmese python</name>
    <name type="synonym">Python molurus bivittatus</name>
    <dbReference type="NCBI Taxonomy" id="176946"/>
    <lineage>
        <taxon>Eukaryota</taxon>
        <taxon>Metazoa</taxon>
        <taxon>Chordata</taxon>
        <taxon>Craniata</taxon>
        <taxon>Vertebrata</taxon>
        <taxon>Euteleostomi</taxon>
        <taxon>Lepidosauria</taxon>
        <taxon>Squamata</taxon>
        <taxon>Bifurcata</taxon>
        <taxon>Unidentata</taxon>
        <taxon>Episquamata</taxon>
        <taxon>Toxicofera</taxon>
        <taxon>Serpentes</taxon>
        <taxon>Henophidia</taxon>
        <taxon>Pythonidae</taxon>
        <taxon>Python</taxon>
    </lineage>
</organism>
<evidence type="ECO:0000313" key="6">
    <source>
        <dbReference type="RefSeq" id="XP_025031376.1"/>
    </source>
</evidence>
<dbReference type="PANTHER" id="PTHR45690">
    <property type="entry name" value="NACHT, LRR AND PYD DOMAINS-CONTAINING PROTEIN 12"/>
    <property type="match status" value="1"/>
</dbReference>